<name>H6LKN1_ACEWD</name>
<dbReference type="KEGG" id="awo:Awo_c20450"/>
<evidence type="ECO:0000313" key="16">
    <source>
        <dbReference type="Proteomes" id="UP000007177"/>
    </source>
</evidence>
<keyword evidence="2" id="KW-0963">Cytoplasm</keyword>
<dbReference type="GO" id="GO:0005829">
    <property type="term" value="C:cytosol"/>
    <property type="evidence" value="ECO:0007669"/>
    <property type="project" value="TreeGrafter"/>
</dbReference>
<evidence type="ECO:0000259" key="12">
    <source>
        <dbReference type="PROSITE" id="PS51192"/>
    </source>
</evidence>
<feature type="domain" description="Helicase C-terminal" evidence="13">
    <location>
        <begin position="232"/>
        <end position="379"/>
    </location>
</feature>
<dbReference type="InterPro" id="IPR050079">
    <property type="entry name" value="DEAD_box_RNA_helicase"/>
</dbReference>
<dbReference type="InterPro" id="IPR001650">
    <property type="entry name" value="Helicase_C-like"/>
</dbReference>
<dbReference type="Pfam" id="PF00271">
    <property type="entry name" value="Helicase_C"/>
    <property type="match status" value="1"/>
</dbReference>
<evidence type="ECO:0000256" key="2">
    <source>
        <dbReference type="ARBA" id="ARBA00022490"/>
    </source>
</evidence>
<dbReference type="OrthoDB" id="9805696at2"/>
<dbReference type="CDD" id="cd00268">
    <property type="entry name" value="DEADc"/>
    <property type="match status" value="1"/>
</dbReference>
<dbReference type="Gene3D" id="3.40.50.300">
    <property type="entry name" value="P-loop containing nucleotide triphosphate hydrolases"/>
    <property type="match status" value="2"/>
</dbReference>
<dbReference type="eggNOG" id="COG0513">
    <property type="taxonomic scope" value="Bacteria"/>
</dbReference>
<dbReference type="InterPro" id="IPR014001">
    <property type="entry name" value="Helicase_ATP-bd"/>
</dbReference>
<evidence type="ECO:0000256" key="1">
    <source>
        <dbReference type="ARBA" id="ARBA00012552"/>
    </source>
</evidence>
<dbReference type="SMART" id="SM00490">
    <property type="entry name" value="HELICc"/>
    <property type="match status" value="1"/>
</dbReference>
<keyword evidence="3" id="KW-0547">Nucleotide-binding</keyword>
<dbReference type="FunFam" id="3.40.50.300:FF:000108">
    <property type="entry name" value="ATP-dependent RNA helicase RhlE"/>
    <property type="match status" value="1"/>
</dbReference>
<keyword evidence="5 15" id="KW-0347">Helicase</keyword>
<dbReference type="GO" id="GO:0016887">
    <property type="term" value="F:ATP hydrolysis activity"/>
    <property type="evidence" value="ECO:0007669"/>
    <property type="project" value="RHEA"/>
</dbReference>
<dbReference type="PROSITE" id="PS51194">
    <property type="entry name" value="HELICASE_CTER"/>
    <property type="match status" value="1"/>
</dbReference>
<dbReference type="Pfam" id="PF00270">
    <property type="entry name" value="DEAD"/>
    <property type="match status" value="1"/>
</dbReference>
<evidence type="ECO:0000256" key="8">
    <source>
        <dbReference type="ARBA" id="ARBA00047984"/>
    </source>
</evidence>
<proteinExistence type="inferred from homology"/>
<dbReference type="InterPro" id="IPR014014">
    <property type="entry name" value="RNA_helicase_DEAD_Q_motif"/>
</dbReference>
<feature type="domain" description="Helicase ATP-binding" evidence="12">
    <location>
        <begin position="32"/>
        <end position="208"/>
    </location>
</feature>
<organism evidence="15 16">
    <name type="scientific">Acetobacterium woodii (strain ATCC 29683 / DSM 1030 / JCM 2381 / KCTC 1655 / WB1)</name>
    <dbReference type="NCBI Taxonomy" id="931626"/>
    <lineage>
        <taxon>Bacteria</taxon>
        <taxon>Bacillati</taxon>
        <taxon>Bacillota</taxon>
        <taxon>Clostridia</taxon>
        <taxon>Eubacteriales</taxon>
        <taxon>Eubacteriaceae</taxon>
        <taxon>Acetobacterium</taxon>
    </lineage>
</organism>
<comment type="catalytic activity">
    <reaction evidence="8">
        <text>ATP + H2O = ADP + phosphate + H(+)</text>
        <dbReference type="Rhea" id="RHEA:13065"/>
        <dbReference type="ChEBI" id="CHEBI:15377"/>
        <dbReference type="ChEBI" id="CHEBI:15378"/>
        <dbReference type="ChEBI" id="CHEBI:30616"/>
        <dbReference type="ChEBI" id="CHEBI:43474"/>
        <dbReference type="ChEBI" id="CHEBI:456216"/>
        <dbReference type="EC" id="3.6.4.13"/>
    </reaction>
</comment>
<evidence type="ECO:0000256" key="11">
    <source>
        <dbReference type="SAM" id="MobiDB-lite"/>
    </source>
</evidence>
<reference evidence="16" key="1">
    <citation type="submission" date="2011-07" db="EMBL/GenBank/DDBJ databases">
        <title>Complete genome sequence of Acetobacterium woodii.</title>
        <authorList>
            <person name="Poehlein A."/>
            <person name="Schmidt S."/>
            <person name="Kaster A.-K."/>
            <person name="Goenrich M."/>
            <person name="Vollmers J."/>
            <person name="Thuermer A."/>
            <person name="Gottschalk G."/>
            <person name="Thauer R.K."/>
            <person name="Daniel R."/>
            <person name="Mueller V."/>
        </authorList>
    </citation>
    <scope>NUCLEOTIDE SEQUENCE [LARGE SCALE GENOMIC DNA]</scope>
    <source>
        <strain evidence="16">ATCC 29683 / DSM 1030 / JCM 2381 / KCTC 1655 / WB1</strain>
    </source>
</reference>
<dbReference type="PROSITE" id="PS51195">
    <property type="entry name" value="Q_MOTIF"/>
    <property type="match status" value="1"/>
</dbReference>
<feature type="domain" description="DEAD-box RNA helicase Q" evidence="14">
    <location>
        <begin position="1"/>
        <end position="29"/>
    </location>
</feature>
<evidence type="ECO:0000256" key="6">
    <source>
        <dbReference type="ARBA" id="ARBA00022840"/>
    </source>
</evidence>
<evidence type="ECO:0000313" key="15">
    <source>
        <dbReference type="EMBL" id="AFA48823.1"/>
    </source>
</evidence>
<protein>
    <recommendedName>
        <fullName evidence="9">ATP-dependent RNA helicase CshA</fullName>
        <ecNumber evidence="1">3.6.4.13</ecNumber>
    </recommendedName>
</protein>
<gene>
    <name evidence="15" type="primary">rhlE</name>
    <name evidence="15" type="ordered locus">Awo_c20450</name>
</gene>
<dbReference type="AlphaFoldDB" id="H6LKN1"/>
<reference evidence="15 16" key="2">
    <citation type="journal article" date="2012" name="PLoS ONE">
        <title>An ancient pathway combining carbon dioxide fixation with the generation and utilization of a sodium ion gradient for ATP synthesis.</title>
        <authorList>
            <person name="Poehlein A."/>
            <person name="Schmidt S."/>
            <person name="Kaster A.K."/>
            <person name="Goenrich M."/>
            <person name="Vollmers J."/>
            <person name="Thurmer A."/>
            <person name="Bertsch J."/>
            <person name="Schuchmann K."/>
            <person name="Voigt B."/>
            <person name="Hecker M."/>
            <person name="Daniel R."/>
            <person name="Thauer R.K."/>
            <person name="Gottschalk G."/>
            <person name="Muller V."/>
        </authorList>
    </citation>
    <scope>NUCLEOTIDE SEQUENCE [LARGE SCALE GENOMIC DNA]</scope>
    <source>
        <strain evidence="16">ATCC 29683 / DSM 1030 / JCM 2381 / KCTC 1655 / WB1</strain>
    </source>
</reference>
<dbReference type="SUPFAM" id="SSF52540">
    <property type="entry name" value="P-loop containing nucleoside triphosphate hydrolases"/>
    <property type="match status" value="1"/>
</dbReference>
<evidence type="ECO:0000256" key="5">
    <source>
        <dbReference type="ARBA" id="ARBA00022806"/>
    </source>
</evidence>
<evidence type="ECO:0000256" key="9">
    <source>
        <dbReference type="ARBA" id="ARBA00067932"/>
    </source>
</evidence>
<dbReference type="EMBL" id="CP002987">
    <property type="protein sequence ID" value="AFA48823.1"/>
    <property type="molecule type" value="Genomic_DNA"/>
</dbReference>
<evidence type="ECO:0000259" key="14">
    <source>
        <dbReference type="PROSITE" id="PS51195"/>
    </source>
</evidence>
<dbReference type="InterPro" id="IPR027417">
    <property type="entry name" value="P-loop_NTPase"/>
</dbReference>
<dbReference type="EC" id="3.6.4.13" evidence="1"/>
<dbReference type="CDD" id="cd18787">
    <property type="entry name" value="SF2_C_DEAD"/>
    <property type="match status" value="1"/>
</dbReference>
<dbReference type="GO" id="GO:0003724">
    <property type="term" value="F:RNA helicase activity"/>
    <property type="evidence" value="ECO:0007669"/>
    <property type="project" value="UniProtKB-EC"/>
</dbReference>
<dbReference type="STRING" id="931626.Awo_c20450"/>
<dbReference type="RefSeq" id="WP_014356423.1">
    <property type="nucleotide sequence ID" value="NC_016894.1"/>
</dbReference>
<evidence type="ECO:0000256" key="7">
    <source>
        <dbReference type="ARBA" id="ARBA00038437"/>
    </source>
</evidence>
<evidence type="ECO:0000256" key="10">
    <source>
        <dbReference type="PROSITE-ProRule" id="PRU00552"/>
    </source>
</evidence>
<keyword evidence="6" id="KW-0067">ATP-binding</keyword>
<dbReference type="GO" id="GO:0003723">
    <property type="term" value="F:RNA binding"/>
    <property type="evidence" value="ECO:0007669"/>
    <property type="project" value="UniProtKB-ARBA"/>
</dbReference>
<dbReference type="InterPro" id="IPR044742">
    <property type="entry name" value="DEAD/DEAH_RhlB"/>
</dbReference>
<keyword evidence="16" id="KW-1185">Reference proteome</keyword>
<dbReference type="HOGENOM" id="CLU_003041_28_3_9"/>
<evidence type="ECO:0000256" key="3">
    <source>
        <dbReference type="ARBA" id="ARBA00022741"/>
    </source>
</evidence>
<comment type="similarity">
    <text evidence="7">Belongs to the DEAD box helicase family.</text>
</comment>
<feature type="region of interest" description="Disordered" evidence="11">
    <location>
        <begin position="389"/>
        <end position="430"/>
    </location>
</feature>
<feature type="compositionally biased region" description="Low complexity" evidence="11">
    <location>
        <begin position="398"/>
        <end position="408"/>
    </location>
</feature>
<dbReference type="Proteomes" id="UP000007177">
    <property type="component" value="Chromosome"/>
</dbReference>
<evidence type="ECO:0000256" key="4">
    <source>
        <dbReference type="ARBA" id="ARBA00022801"/>
    </source>
</evidence>
<dbReference type="InterPro" id="IPR011545">
    <property type="entry name" value="DEAD/DEAH_box_helicase_dom"/>
</dbReference>
<dbReference type="PANTHER" id="PTHR47959">
    <property type="entry name" value="ATP-DEPENDENT RNA HELICASE RHLE-RELATED"/>
    <property type="match status" value="1"/>
</dbReference>
<dbReference type="SMART" id="SM00487">
    <property type="entry name" value="DEXDc"/>
    <property type="match status" value="1"/>
</dbReference>
<dbReference type="PROSITE" id="PS51192">
    <property type="entry name" value="HELICASE_ATP_BIND_1"/>
    <property type="match status" value="1"/>
</dbReference>
<sequence length="430" mass="47675">MQFENLNIIQPIQKALKAEGYTEATPIQEKAIPSLLEGKDLLGCAQTGTGKTAAFAIPILQGLSYEQRNLKGNRPIKALVLAPTRELALQISDSFKAYGKYLGLKTLVIYGGVSQNAQTKALSSGVDILVATPGRLLDLINQKYIKLNQIKSFVLDEADMMLDMGMLQDVRKIIKHMPVERQNMLFSATMPQEIAKLSGSILKNPTKVTITPVSSAVEIIEQNVYYVNKNNKINLLIHLLKNKEIVSALVFSRTKHGADKIVKHLERAGFKAQAIHGNKSQNARQLALNNFKERKTRILVATDIAARGIDIEELSHVFNYDLPEVPETYVHRIGRTGRAGLGGIAIAFCDQEEMPLLKSIEKLVSKSIPVVEVHPFPLVQVSSELLATSSRRSNDYQSRNSKNTRSNGKSGGGKKDRDRFYSKNKKKDSK</sequence>
<feature type="short sequence motif" description="Q motif" evidence="10">
    <location>
        <begin position="1"/>
        <end position="29"/>
    </location>
</feature>
<dbReference type="PANTHER" id="PTHR47959:SF13">
    <property type="entry name" value="ATP-DEPENDENT RNA HELICASE RHLE"/>
    <property type="match status" value="1"/>
</dbReference>
<keyword evidence="4 15" id="KW-0378">Hydrolase</keyword>
<dbReference type="GO" id="GO:0005524">
    <property type="term" value="F:ATP binding"/>
    <property type="evidence" value="ECO:0007669"/>
    <property type="project" value="UniProtKB-KW"/>
</dbReference>
<accession>H6LKN1</accession>
<evidence type="ECO:0000259" key="13">
    <source>
        <dbReference type="PROSITE" id="PS51194"/>
    </source>
</evidence>